<dbReference type="Gene3D" id="1.10.10.10">
    <property type="entry name" value="Winged helix-like DNA-binding domain superfamily/Winged helix DNA-binding domain"/>
    <property type="match status" value="1"/>
</dbReference>
<evidence type="ECO:0000313" key="2">
    <source>
        <dbReference type="EMBL" id="BAT59424.1"/>
    </source>
</evidence>
<feature type="domain" description="HTH luxR-type" evidence="1">
    <location>
        <begin position="281"/>
        <end position="338"/>
    </location>
</feature>
<dbReference type="Proteomes" id="UP000236884">
    <property type="component" value="Chromosome"/>
</dbReference>
<gene>
    <name evidence="2" type="ORF">GJW-30_1_01957</name>
</gene>
<dbReference type="GO" id="GO:0006355">
    <property type="term" value="P:regulation of DNA-templated transcription"/>
    <property type="evidence" value="ECO:0007669"/>
    <property type="project" value="InterPro"/>
</dbReference>
<dbReference type="KEGG" id="vgo:GJW-30_1_01957"/>
<dbReference type="SMART" id="SM00421">
    <property type="entry name" value="HTH_LUXR"/>
    <property type="match status" value="1"/>
</dbReference>
<dbReference type="InterPro" id="IPR036388">
    <property type="entry name" value="WH-like_DNA-bd_sf"/>
</dbReference>
<accession>A0A0S3PUC2</accession>
<dbReference type="AlphaFoldDB" id="A0A0S3PUC2"/>
<reference evidence="2 3" key="1">
    <citation type="submission" date="2015-08" db="EMBL/GenBank/DDBJ databases">
        <title>Investigation of the bacterial diversity of lava forest soil.</title>
        <authorList>
            <person name="Lee J.S."/>
        </authorList>
    </citation>
    <scope>NUCLEOTIDE SEQUENCE [LARGE SCALE GENOMIC DNA]</scope>
    <source>
        <strain evidence="2 3">GJW-30</strain>
    </source>
</reference>
<sequence>MPSQWPSVLSSLADSADAALASFFVMKENDLKFVGTPAANELIAAYVQLGQPQLNSRIPARMAIELPGFFVDDDLFTREEMDKDPFYRDFLRPRGFGWVAGNFIRPPSGPVGSVSVERRFDRGPFDAKAVDLLNAFEPHLSRASLMAMRLGFERVRSAIETLHALGLPAGAISESGKTVIVNEEFETLAPHLFRSSLARLRISDERADKLFVDALSQLTAAQTAAIASIAIPGGPELPPVIVHVLPIAGAAHDIFAAASAIVILMPIGQSAAPSAGVLQGLFDLTPAEARITKSLMMGHSLSKLAGSLRLSPHTIRSQLKSVLQKTGVNRQQELIALLSGKHLPLIGE</sequence>
<keyword evidence="3" id="KW-1185">Reference proteome</keyword>
<protein>
    <recommendedName>
        <fullName evidence="1">HTH luxR-type domain-containing protein</fullName>
    </recommendedName>
</protein>
<dbReference type="EMBL" id="AP014946">
    <property type="protein sequence ID" value="BAT59424.1"/>
    <property type="molecule type" value="Genomic_DNA"/>
</dbReference>
<dbReference type="SUPFAM" id="SSF46894">
    <property type="entry name" value="C-terminal effector domain of the bipartite response regulators"/>
    <property type="match status" value="1"/>
</dbReference>
<dbReference type="InterPro" id="IPR016032">
    <property type="entry name" value="Sig_transdc_resp-reg_C-effctor"/>
</dbReference>
<dbReference type="GO" id="GO:0003677">
    <property type="term" value="F:DNA binding"/>
    <property type="evidence" value="ECO:0007669"/>
    <property type="project" value="InterPro"/>
</dbReference>
<proteinExistence type="predicted"/>
<evidence type="ECO:0000313" key="3">
    <source>
        <dbReference type="Proteomes" id="UP000236884"/>
    </source>
</evidence>
<name>A0A0S3PUC2_9BRAD</name>
<dbReference type="InterPro" id="IPR000792">
    <property type="entry name" value="Tscrpt_reg_LuxR_C"/>
</dbReference>
<evidence type="ECO:0000259" key="1">
    <source>
        <dbReference type="SMART" id="SM00421"/>
    </source>
</evidence>
<organism evidence="2 3">
    <name type="scientific">Variibacter gotjawalensis</name>
    <dbReference type="NCBI Taxonomy" id="1333996"/>
    <lineage>
        <taxon>Bacteria</taxon>
        <taxon>Pseudomonadati</taxon>
        <taxon>Pseudomonadota</taxon>
        <taxon>Alphaproteobacteria</taxon>
        <taxon>Hyphomicrobiales</taxon>
        <taxon>Nitrobacteraceae</taxon>
        <taxon>Variibacter</taxon>
    </lineage>
</organism>